<dbReference type="InterPro" id="IPR050712">
    <property type="entry name" value="NAD(P)H-dep_reductase"/>
</dbReference>
<feature type="domain" description="NADPH-dependent FMN reductase-like" evidence="1">
    <location>
        <begin position="2"/>
        <end position="150"/>
    </location>
</feature>
<evidence type="ECO:0000313" key="2">
    <source>
        <dbReference type="EMBL" id="HIX02054.1"/>
    </source>
</evidence>
<dbReference type="Proteomes" id="UP000823963">
    <property type="component" value="Unassembled WGS sequence"/>
</dbReference>
<reference evidence="2" key="1">
    <citation type="journal article" date="2021" name="PeerJ">
        <title>Extensive microbial diversity within the chicken gut microbiome revealed by metagenomics and culture.</title>
        <authorList>
            <person name="Gilroy R."/>
            <person name="Ravi A."/>
            <person name="Getino M."/>
            <person name="Pursley I."/>
            <person name="Horton D.L."/>
            <person name="Alikhan N.F."/>
            <person name="Baker D."/>
            <person name="Gharbi K."/>
            <person name="Hall N."/>
            <person name="Watson M."/>
            <person name="Adriaenssens E.M."/>
            <person name="Foster-Nyarko E."/>
            <person name="Jarju S."/>
            <person name="Secka A."/>
            <person name="Antonio M."/>
            <person name="Oren A."/>
            <person name="Chaudhuri R.R."/>
            <person name="La Ragione R."/>
            <person name="Hildebrand F."/>
            <person name="Pallen M.J."/>
        </authorList>
    </citation>
    <scope>NUCLEOTIDE SEQUENCE</scope>
    <source>
        <strain evidence="2">6627</strain>
    </source>
</reference>
<name>A0A9D1UXE6_9LACO</name>
<dbReference type="PANTHER" id="PTHR30543">
    <property type="entry name" value="CHROMATE REDUCTASE"/>
    <property type="match status" value="1"/>
</dbReference>
<evidence type="ECO:0000313" key="3">
    <source>
        <dbReference type="Proteomes" id="UP000823963"/>
    </source>
</evidence>
<dbReference type="Gene3D" id="3.40.50.360">
    <property type="match status" value="1"/>
</dbReference>
<dbReference type="GO" id="GO:0005829">
    <property type="term" value="C:cytosol"/>
    <property type="evidence" value="ECO:0007669"/>
    <property type="project" value="TreeGrafter"/>
</dbReference>
<dbReference type="GO" id="GO:0016491">
    <property type="term" value="F:oxidoreductase activity"/>
    <property type="evidence" value="ECO:0007669"/>
    <property type="project" value="InterPro"/>
</dbReference>
<proteinExistence type="predicted"/>
<dbReference type="InterPro" id="IPR005025">
    <property type="entry name" value="FMN_Rdtase-like_dom"/>
</dbReference>
<gene>
    <name evidence="2" type="ORF">H9861_04795</name>
</gene>
<dbReference type="SUPFAM" id="SSF52218">
    <property type="entry name" value="Flavoproteins"/>
    <property type="match status" value="1"/>
</dbReference>
<comment type="caution">
    <text evidence="2">The sequence shown here is derived from an EMBL/GenBank/DDBJ whole genome shotgun (WGS) entry which is preliminary data.</text>
</comment>
<evidence type="ECO:0000259" key="1">
    <source>
        <dbReference type="Pfam" id="PF03358"/>
    </source>
</evidence>
<protein>
    <submittedName>
        <fullName evidence="2">NAD(P)H-dependent oxidoreductase</fullName>
    </submittedName>
</protein>
<sequence>MTKVNVILGSTRKISIGKRLFKYLENSIAPLIAEREEIEFKFIQLTDYQLPFFYEDVPPINNAHRTLKPNEQQWIDDMQQADGYLFVTPEYNHSIPAVLKNAIDFLGLEGAKKPAKIISYSDNLRAGQFGGEALKPVLNRLDIITLPVVTTIGNVTYNLDANGFLIENAPSAEYYQKKLIDTLHEIGFYSKLLKENPFKSFND</sequence>
<organism evidence="2 3">
    <name type="scientific">Candidatus Ligilactobacillus excrementigallinarum</name>
    <dbReference type="NCBI Taxonomy" id="2838641"/>
    <lineage>
        <taxon>Bacteria</taxon>
        <taxon>Bacillati</taxon>
        <taxon>Bacillota</taxon>
        <taxon>Bacilli</taxon>
        <taxon>Lactobacillales</taxon>
        <taxon>Lactobacillaceae</taxon>
        <taxon>Ligilactobacillus</taxon>
    </lineage>
</organism>
<reference evidence="2" key="2">
    <citation type="submission" date="2021-04" db="EMBL/GenBank/DDBJ databases">
        <authorList>
            <person name="Gilroy R."/>
        </authorList>
    </citation>
    <scope>NUCLEOTIDE SEQUENCE</scope>
    <source>
        <strain evidence="2">6627</strain>
    </source>
</reference>
<dbReference type="PANTHER" id="PTHR30543:SF21">
    <property type="entry name" value="NAD(P)H-DEPENDENT FMN REDUCTASE LOT6"/>
    <property type="match status" value="1"/>
</dbReference>
<dbReference type="AlphaFoldDB" id="A0A9D1UXE6"/>
<dbReference type="EMBL" id="DXFP01000041">
    <property type="protein sequence ID" value="HIX02054.1"/>
    <property type="molecule type" value="Genomic_DNA"/>
</dbReference>
<dbReference type="InterPro" id="IPR029039">
    <property type="entry name" value="Flavoprotein-like_sf"/>
</dbReference>
<dbReference type="Pfam" id="PF03358">
    <property type="entry name" value="FMN_red"/>
    <property type="match status" value="1"/>
</dbReference>
<dbReference type="GO" id="GO:0010181">
    <property type="term" value="F:FMN binding"/>
    <property type="evidence" value="ECO:0007669"/>
    <property type="project" value="TreeGrafter"/>
</dbReference>
<accession>A0A9D1UXE6</accession>